<dbReference type="Proteomes" id="UP001362999">
    <property type="component" value="Unassembled WGS sequence"/>
</dbReference>
<accession>A0AAW0BT28</accession>
<comment type="caution">
    <text evidence="1">The sequence shown here is derived from an EMBL/GenBank/DDBJ whole genome shotgun (WGS) entry which is preliminary data.</text>
</comment>
<keyword evidence="2" id="KW-1185">Reference proteome</keyword>
<gene>
    <name evidence="1" type="ORF">R3P38DRAFT_3189620</name>
</gene>
<proteinExistence type="predicted"/>
<organism evidence="1 2">
    <name type="scientific">Favolaschia claudopus</name>
    <dbReference type="NCBI Taxonomy" id="2862362"/>
    <lineage>
        <taxon>Eukaryota</taxon>
        <taxon>Fungi</taxon>
        <taxon>Dikarya</taxon>
        <taxon>Basidiomycota</taxon>
        <taxon>Agaricomycotina</taxon>
        <taxon>Agaricomycetes</taxon>
        <taxon>Agaricomycetidae</taxon>
        <taxon>Agaricales</taxon>
        <taxon>Marasmiineae</taxon>
        <taxon>Mycenaceae</taxon>
        <taxon>Favolaschia</taxon>
    </lineage>
</organism>
<evidence type="ECO:0000313" key="1">
    <source>
        <dbReference type="EMBL" id="KAK7029281.1"/>
    </source>
</evidence>
<dbReference type="AlphaFoldDB" id="A0AAW0BT28"/>
<sequence length="66" mass="7192">MKYRNTAGVRNIIRFWSEIVFAGVSQTVTEGPLNDSDAEAASDAEFAQAMEELSLGDVDDGHDDEV</sequence>
<dbReference type="EMBL" id="JAWWNJ010000027">
    <property type="protein sequence ID" value="KAK7029281.1"/>
    <property type="molecule type" value="Genomic_DNA"/>
</dbReference>
<evidence type="ECO:0000313" key="2">
    <source>
        <dbReference type="Proteomes" id="UP001362999"/>
    </source>
</evidence>
<name>A0AAW0BT28_9AGAR</name>
<reference evidence="1 2" key="1">
    <citation type="journal article" date="2024" name="J Genomics">
        <title>Draft genome sequencing and assembly of Favolaschia claudopus CIRM-BRFM 2984 isolated from oak limbs.</title>
        <authorList>
            <person name="Navarro D."/>
            <person name="Drula E."/>
            <person name="Chaduli D."/>
            <person name="Cazenave R."/>
            <person name="Ahrendt S."/>
            <person name="Wang J."/>
            <person name="Lipzen A."/>
            <person name="Daum C."/>
            <person name="Barry K."/>
            <person name="Grigoriev I.V."/>
            <person name="Favel A."/>
            <person name="Rosso M.N."/>
            <person name="Martin F."/>
        </authorList>
    </citation>
    <scope>NUCLEOTIDE SEQUENCE [LARGE SCALE GENOMIC DNA]</scope>
    <source>
        <strain evidence="1 2">CIRM-BRFM 2984</strain>
    </source>
</reference>
<protein>
    <submittedName>
        <fullName evidence="1">Uncharacterized protein</fullName>
    </submittedName>
</protein>